<evidence type="ECO:0000259" key="1">
    <source>
        <dbReference type="Pfam" id="PF00248"/>
    </source>
</evidence>
<dbReference type="SUPFAM" id="SSF51430">
    <property type="entry name" value="NAD(P)-linked oxidoreductase"/>
    <property type="match status" value="1"/>
</dbReference>
<name>A0A368Y6Y9_9BURK</name>
<dbReference type="Pfam" id="PF00248">
    <property type="entry name" value="Aldo_ket_red"/>
    <property type="match status" value="1"/>
</dbReference>
<proteinExistence type="predicted"/>
<organism evidence="2 3">
    <name type="scientific">Pseudorhodoferax soli</name>
    <dbReference type="NCBI Taxonomy" id="545864"/>
    <lineage>
        <taxon>Bacteria</taxon>
        <taxon>Pseudomonadati</taxon>
        <taxon>Pseudomonadota</taxon>
        <taxon>Betaproteobacteria</taxon>
        <taxon>Burkholderiales</taxon>
        <taxon>Comamonadaceae</taxon>
    </lineage>
</organism>
<dbReference type="PANTHER" id="PTHR43312">
    <property type="entry name" value="D-THREO-ALDOSE 1-DEHYDROGENASE"/>
    <property type="match status" value="1"/>
</dbReference>
<sequence>MNSSHRGDRVLPTLALGCARIGSALTPLSRRECIALLDAALELGVRHFDTASIYGQGDSERYIGEALHARRKEVILASKAGQRLTAKQALISQFKVPIRWLAAQRGAVHKRVADHRAQGVPRCFEPDYLERSLLESLKRLRTDHLDIFYLHSPDPGVLDDEQLLRRVEQWRAKGLFRAFGVSCDEDALVWKAGTHQSVDVVQFAFDATVRAPDLLATLSQHGKRVVLRGFLPAAPHGVSMEQALRGALGSALSLPAVEALIVGTTRLTHLRANAQAYQHALADVSDRELRA</sequence>
<dbReference type="AlphaFoldDB" id="A0A368Y6Y9"/>
<reference evidence="2 3" key="1">
    <citation type="submission" date="2018-07" db="EMBL/GenBank/DDBJ databases">
        <title>Genomic Encyclopedia of Type Strains, Phase IV (KMG-IV): sequencing the most valuable type-strain genomes for metagenomic binning, comparative biology and taxonomic classification.</title>
        <authorList>
            <person name="Goeker M."/>
        </authorList>
    </citation>
    <scope>NUCLEOTIDE SEQUENCE [LARGE SCALE GENOMIC DNA]</scope>
    <source>
        <strain evidence="2 3">DSM 21634</strain>
    </source>
</reference>
<dbReference type="Proteomes" id="UP000252884">
    <property type="component" value="Unassembled WGS sequence"/>
</dbReference>
<dbReference type="InterPro" id="IPR053135">
    <property type="entry name" value="AKR2_Oxidoreductase"/>
</dbReference>
<gene>
    <name evidence="2" type="ORF">DES41_101647</name>
</gene>
<dbReference type="PANTHER" id="PTHR43312:SF1">
    <property type="entry name" value="NADP-DEPENDENT OXIDOREDUCTASE DOMAIN-CONTAINING PROTEIN"/>
    <property type="match status" value="1"/>
</dbReference>
<dbReference type="InterPro" id="IPR036812">
    <property type="entry name" value="NAD(P)_OxRdtase_dom_sf"/>
</dbReference>
<feature type="domain" description="NADP-dependent oxidoreductase" evidence="1">
    <location>
        <begin position="14"/>
        <end position="226"/>
    </location>
</feature>
<dbReference type="InterPro" id="IPR023210">
    <property type="entry name" value="NADP_OxRdtase_dom"/>
</dbReference>
<evidence type="ECO:0000313" key="3">
    <source>
        <dbReference type="Proteomes" id="UP000252884"/>
    </source>
</evidence>
<keyword evidence="3" id="KW-1185">Reference proteome</keyword>
<protein>
    <submittedName>
        <fullName evidence="2">Aryl-alcohol dehydrogenase-like predicted oxidoreductase</fullName>
    </submittedName>
</protein>
<evidence type="ECO:0000313" key="2">
    <source>
        <dbReference type="EMBL" id="RCW76043.1"/>
    </source>
</evidence>
<dbReference type="EMBL" id="QPJK01000001">
    <property type="protein sequence ID" value="RCW76043.1"/>
    <property type="molecule type" value="Genomic_DNA"/>
</dbReference>
<comment type="caution">
    <text evidence="2">The sequence shown here is derived from an EMBL/GenBank/DDBJ whole genome shotgun (WGS) entry which is preliminary data.</text>
</comment>
<accession>A0A368Y6Y9</accession>
<dbReference type="RefSeq" id="WP_281277156.1">
    <property type="nucleotide sequence ID" value="NZ_QPJK01000001.1"/>
</dbReference>
<dbReference type="Gene3D" id="3.20.20.100">
    <property type="entry name" value="NADP-dependent oxidoreductase domain"/>
    <property type="match status" value="1"/>
</dbReference>